<protein>
    <submittedName>
        <fullName evidence="2">Uncharacterized protein</fullName>
    </submittedName>
</protein>
<name>A0AAV2G2M1_9ROSI</name>
<keyword evidence="3" id="KW-1185">Reference proteome</keyword>
<sequence length="95" mass="11078">MKRRSFDDNGNDQSKRLRQMGVSDVGVRVNEELESDCSDEFEESDGDGRDDDDDDEKSFKVLDSFKRDREQKQETMRIELGEHELRHPLVRKSAG</sequence>
<accession>A0AAV2G2M1</accession>
<dbReference type="Proteomes" id="UP001497516">
    <property type="component" value="Chromosome 7"/>
</dbReference>
<reference evidence="2 3" key="1">
    <citation type="submission" date="2024-04" db="EMBL/GenBank/DDBJ databases">
        <authorList>
            <person name="Fracassetti M."/>
        </authorList>
    </citation>
    <scope>NUCLEOTIDE SEQUENCE [LARGE SCALE GENOMIC DNA]</scope>
</reference>
<organism evidence="2 3">
    <name type="scientific">Linum trigynum</name>
    <dbReference type="NCBI Taxonomy" id="586398"/>
    <lineage>
        <taxon>Eukaryota</taxon>
        <taxon>Viridiplantae</taxon>
        <taxon>Streptophyta</taxon>
        <taxon>Embryophyta</taxon>
        <taxon>Tracheophyta</taxon>
        <taxon>Spermatophyta</taxon>
        <taxon>Magnoliopsida</taxon>
        <taxon>eudicotyledons</taxon>
        <taxon>Gunneridae</taxon>
        <taxon>Pentapetalae</taxon>
        <taxon>rosids</taxon>
        <taxon>fabids</taxon>
        <taxon>Malpighiales</taxon>
        <taxon>Linaceae</taxon>
        <taxon>Linum</taxon>
    </lineage>
</organism>
<gene>
    <name evidence="2" type="ORF">LTRI10_LOCUS44600</name>
</gene>
<feature type="compositionally biased region" description="Basic and acidic residues" evidence="1">
    <location>
        <begin position="57"/>
        <end position="87"/>
    </location>
</feature>
<dbReference type="AlphaFoldDB" id="A0AAV2G2M1"/>
<dbReference type="EMBL" id="OZ034820">
    <property type="protein sequence ID" value="CAL1404776.1"/>
    <property type="molecule type" value="Genomic_DNA"/>
</dbReference>
<evidence type="ECO:0000313" key="2">
    <source>
        <dbReference type="EMBL" id="CAL1404776.1"/>
    </source>
</evidence>
<feature type="region of interest" description="Disordered" evidence="1">
    <location>
        <begin position="1"/>
        <end position="95"/>
    </location>
</feature>
<evidence type="ECO:0000256" key="1">
    <source>
        <dbReference type="SAM" id="MobiDB-lite"/>
    </source>
</evidence>
<feature type="compositionally biased region" description="Acidic residues" evidence="1">
    <location>
        <begin position="32"/>
        <end position="56"/>
    </location>
</feature>
<proteinExistence type="predicted"/>
<evidence type="ECO:0000313" key="3">
    <source>
        <dbReference type="Proteomes" id="UP001497516"/>
    </source>
</evidence>